<keyword evidence="1" id="KW-0472">Membrane</keyword>
<keyword evidence="1" id="KW-0812">Transmembrane</keyword>
<gene>
    <name evidence="2" type="ORF">GCM10022200_29760</name>
</gene>
<comment type="caution">
    <text evidence="2">The sequence shown here is derived from an EMBL/GenBank/DDBJ whole genome shotgun (WGS) entry which is preliminary data.</text>
</comment>
<keyword evidence="1" id="KW-1133">Transmembrane helix</keyword>
<proteinExistence type="predicted"/>
<sequence length="162" mass="16167">MDAAQSWTDFNVAMVGATAALAGLVIVAASVNIADIVKAPALVARLAAAIAGLVLALVGSATGLMPALPDAAYGGVMIAAAVAVGLFAVQASRRIFENRDPANRLRVLKAVTGFIAPLAYLVGGVLLTAGVAGGTTWFAAGSIIAIMAALAVSWVVLVEVLR</sequence>
<dbReference type="EMBL" id="BAAAYU010000005">
    <property type="protein sequence ID" value="GAA3643840.1"/>
    <property type="molecule type" value="Genomic_DNA"/>
</dbReference>
<accession>A0ABP7AYQ0</accession>
<evidence type="ECO:0000256" key="1">
    <source>
        <dbReference type="SAM" id="Phobius"/>
    </source>
</evidence>
<feature type="transmembrane region" description="Helical" evidence="1">
    <location>
        <begin position="71"/>
        <end position="89"/>
    </location>
</feature>
<evidence type="ECO:0000313" key="2">
    <source>
        <dbReference type="EMBL" id="GAA3643840.1"/>
    </source>
</evidence>
<reference evidence="3" key="1">
    <citation type="journal article" date="2019" name="Int. J. Syst. Evol. Microbiol.">
        <title>The Global Catalogue of Microorganisms (GCM) 10K type strain sequencing project: providing services to taxonomists for standard genome sequencing and annotation.</title>
        <authorList>
            <consortium name="The Broad Institute Genomics Platform"/>
            <consortium name="The Broad Institute Genome Sequencing Center for Infectious Disease"/>
            <person name="Wu L."/>
            <person name="Ma J."/>
        </authorList>
    </citation>
    <scope>NUCLEOTIDE SEQUENCE [LARGE SCALE GENOMIC DNA]</scope>
    <source>
        <strain evidence="3">JCM 16544</strain>
    </source>
</reference>
<feature type="transmembrane region" description="Helical" evidence="1">
    <location>
        <begin position="137"/>
        <end position="161"/>
    </location>
</feature>
<feature type="transmembrane region" description="Helical" evidence="1">
    <location>
        <begin position="46"/>
        <end position="65"/>
    </location>
</feature>
<feature type="transmembrane region" description="Helical" evidence="1">
    <location>
        <begin position="110"/>
        <end position="131"/>
    </location>
</feature>
<organism evidence="2 3">
    <name type="scientific">Microbacterium awajiense</name>
    <dbReference type="NCBI Taxonomy" id="415214"/>
    <lineage>
        <taxon>Bacteria</taxon>
        <taxon>Bacillati</taxon>
        <taxon>Actinomycetota</taxon>
        <taxon>Actinomycetes</taxon>
        <taxon>Micrococcales</taxon>
        <taxon>Microbacteriaceae</taxon>
        <taxon>Microbacterium</taxon>
    </lineage>
</organism>
<protein>
    <recommendedName>
        <fullName evidence="4">Modulator of FtsH protease</fullName>
    </recommendedName>
</protein>
<name>A0ABP7AYQ0_9MICO</name>
<dbReference type="RefSeq" id="WP_344739945.1">
    <property type="nucleotide sequence ID" value="NZ_BAAAYU010000005.1"/>
</dbReference>
<evidence type="ECO:0008006" key="4">
    <source>
        <dbReference type="Google" id="ProtNLM"/>
    </source>
</evidence>
<feature type="transmembrane region" description="Helical" evidence="1">
    <location>
        <begin position="12"/>
        <end position="34"/>
    </location>
</feature>
<evidence type="ECO:0000313" key="3">
    <source>
        <dbReference type="Proteomes" id="UP001501697"/>
    </source>
</evidence>
<keyword evidence="3" id="KW-1185">Reference proteome</keyword>
<dbReference type="Proteomes" id="UP001501697">
    <property type="component" value="Unassembled WGS sequence"/>
</dbReference>